<reference evidence="11" key="1">
    <citation type="submission" date="2020-04" db="EMBL/GenBank/DDBJ databases">
        <authorList>
            <person name="Neveu A P."/>
        </authorList>
    </citation>
    <scope>NUCLEOTIDE SEQUENCE</scope>
    <source>
        <tissue evidence="11">Whole embryo</tissue>
    </source>
</reference>
<dbReference type="Gene3D" id="2.20.70.10">
    <property type="match status" value="2"/>
</dbReference>
<dbReference type="AlphaFoldDB" id="A0A6F9DY30"/>
<dbReference type="SMART" id="SM00456">
    <property type="entry name" value="WW"/>
    <property type="match status" value="2"/>
</dbReference>
<keyword evidence="6" id="KW-0677">Repeat</keyword>
<organism evidence="11">
    <name type="scientific">Phallusia mammillata</name>
    <dbReference type="NCBI Taxonomy" id="59560"/>
    <lineage>
        <taxon>Eukaryota</taxon>
        <taxon>Metazoa</taxon>
        <taxon>Chordata</taxon>
        <taxon>Tunicata</taxon>
        <taxon>Ascidiacea</taxon>
        <taxon>Phlebobranchia</taxon>
        <taxon>Ascidiidae</taxon>
        <taxon>Phallusia</taxon>
    </lineage>
</organism>
<evidence type="ECO:0000256" key="9">
    <source>
        <dbReference type="SAM" id="MobiDB-lite"/>
    </source>
</evidence>
<dbReference type="CDD" id="cd00201">
    <property type="entry name" value="WW"/>
    <property type="match status" value="2"/>
</dbReference>
<feature type="compositionally biased region" description="Low complexity" evidence="9">
    <location>
        <begin position="493"/>
        <end position="532"/>
    </location>
</feature>
<comment type="subcellular location">
    <subcellularLocation>
        <location evidence="1">Cell membrane</location>
    </subcellularLocation>
    <subcellularLocation>
        <location evidence="2">Cytoplasm</location>
    </subcellularLocation>
</comment>
<dbReference type="EMBL" id="LR791913">
    <property type="protein sequence ID" value="CAB3267775.1"/>
    <property type="molecule type" value="mRNA"/>
</dbReference>
<evidence type="ECO:0000256" key="7">
    <source>
        <dbReference type="ARBA" id="ARBA00023136"/>
    </source>
</evidence>
<dbReference type="GO" id="GO:0019900">
    <property type="term" value="F:kinase binding"/>
    <property type="evidence" value="ECO:0007669"/>
    <property type="project" value="TreeGrafter"/>
</dbReference>
<dbReference type="GO" id="GO:0035330">
    <property type="term" value="P:regulation of hippo signaling"/>
    <property type="evidence" value="ECO:0007669"/>
    <property type="project" value="TreeGrafter"/>
</dbReference>
<accession>A0A6F9DY30</accession>
<dbReference type="PROSITE" id="PS50020">
    <property type="entry name" value="WW_DOMAIN_2"/>
    <property type="match status" value="2"/>
</dbReference>
<evidence type="ECO:0000313" key="11">
    <source>
        <dbReference type="EMBL" id="CAB3267775.1"/>
    </source>
</evidence>
<proteinExistence type="evidence at transcript level"/>
<feature type="coiled-coil region" evidence="8">
    <location>
        <begin position="289"/>
        <end position="316"/>
    </location>
</feature>
<dbReference type="Pfam" id="PF25802">
    <property type="entry name" value="WWC1"/>
    <property type="match status" value="1"/>
</dbReference>
<keyword evidence="3" id="KW-1003">Cell membrane</keyword>
<keyword evidence="4" id="KW-0963">Cytoplasm</keyword>
<evidence type="ECO:0000256" key="8">
    <source>
        <dbReference type="SAM" id="Coils"/>
    </source>
</evidence>
<protein>
    <submittedName>
        <fullName evidence="11">Protein KIBRA</fullName>
    </submittedName>
</protein>
<evidence type="ECO:0000256" key="3">
    <source>
        <dbReference type="ARBA" id="ARBA00022475"/>
    </source>
</evidence>
<keyword evidence="7" id="KW-0472">Membrane</keyword>
<feature type="region of interest" description="Disordered" evidence="9">
    <location>
        <begin position="572"/>
        <end position="642"/>
    </location>
</feature>
<dbReference type="GO" id="GO:0016477">
    <property type="term" value="P:cell migration"/>
    <property type="evidence" value="ECO:0007669"/>
    <property type="project" value="TreeGrafter"/>
</dbReference>
<dbReference type="PANTHER" id="PTHR14791:SF29">
    <property type="entry name" value="PROTEIN KIBRA"/>
    <property type="match status" value="1"/>
</dbReference>
<dbReference type="InterPro" id="IPR001202">
    <property type="entry name" value="WW_dom"/>
</dbReference>
<dbReference type="GO" id="GO:0046621">
    <property type="term" value="P:negative regulation of organ growth"/>
    <property type="evidence" value="ECO:0007669"/>
    <property type="project" value="TreeGrafter"/>
</dbReference>
<dbReference type="PROSITE" id="PS01159">
    <property type="entry name" value="WW_DOMAIN_1"/>
    <property type="match status" value="1"/>
</dbReference>
<dbReference type="InterPro" id="IPR051105">
    <property type="entry name" value="WWC/KIBRA_Hippo_Reg"/>
</dbReference>
<dbReference type="SUPFAM" id="SSF51045">
    <property type="entry name" value="WW domain"/>
    <property type="match status" value="2"/>
</dbReference>
<dbReference type="PANTHER" id="PTHR14791">
    <property type="entry name" value="BOMB/KIRA PROTEINS"/>
    <property type="match status" value="1"/>
</dbReference>
<evidence type="ECO:0000256" key="1">
    <source>
        <dbReference type="ARBA" id="ARBA00004236"/>
    </source>
</evidence>
<feature type="coiled-coil region" evidence="8">
    <location>
        <begin position="176"/>
        <end position="252"/>
    </location>
</feature>
<dbReference type="InterPro" id="IPR036020">
    <property type="entry name" value="WW_dom_sf"/>
</dbReference>
<dbReference type="InterPro" id="IPR057747">
    <property type="entry name" value="WWC1_hairpin"/>
</dbReference>
<feature type="domain" description="WW" evidence="10">
    <location>
        <begin position="8"/>
        <end position="41"/>
    </location>
</feature>
<feature type="compositionally biased region" description="Low complexity" evidence="9">
    <location>
        <begin position="439"/>
        <end position="461"/>
    </location>
</feature>
<feature type="compositionally biased region" description="Basic and acidic residues" evidence="9">
    <location>
        <begin position="422"/>
        <end position="431"/>
    </location>
</feature>
<feature type="compositionally biased region" description="Basic and acidic residues" evidence="9">
    <location>
        <begin position="625"/>
        <end position="634"/>
    </location>
</feature>
<feature type="region of interest" description="Disordered" evidence="9">
    <location>
        <begin position="379"/>
        <end position="532"/>
    </location>
</feature>
<feature type="coiled-coil region" evidence="8">
    <location>
        <begin position="116"/>
        <end position="143"/>
    </location>
</feature>
<feature type="compositionally biased region" description="Polar residues" evidence="9">
    <location>
        <begin position="396"/>
        <end position="412"/>
    </location>
</feature>
<evidence type="ECO:0000259" key="10">
    <source>
        <dbReference type="PROSITE" id="PS50020"/>
    </source>
</evidence>
<evidence type="ECO:0000256" key="5">
    <source>
        <dbReference type="ARBA" id="ARBA00022553"/>
    </source>
</evidence>
<gene>
    <name evidence="11" type="primary">Wwc1</name>
</gene>
<evidence type="ECO:0000256" key="4">
    <source>
        <dbReference type="ARBA" id="ARBA00022490"/>
    </source>
</evidence>
<keyword evidence="5" id="KW-0597">Phosphoprotein</keyword>
<keyword evidence="8" id="KW-0175">Coiled coil</keyword>
<sequence length="642" mass="71730">MSETCRELPLPAGWEEAYDFDNRVFYIDHNTQRTSWIDPRDRLTKPHTFADCISTELPIGWEEYTDDEFGIYYIDHLNQVNQREDPRVVWRTTQQNMLEDYLCLAVNEIQVKEKVVTIKNEEIEEATKQIRELKHQVIRKQSQSAKSTQSLNSAGTSCSNWSICTKFDPDQVRNDLNEMKRRVAMLRRELTDAEADLTNARSQKDRWKNHLDSFQADELGEEEEKELLVSQLQSMNDRIAQLTKELRSLEEMGSCDGNPKTLLLISEKEELLNVLYTRTAGTRSTEVERKTAVDRCKQLEKELRNAKDFNNRELGERLKRVERHESVNKQLRDSMELATRIECRLRSLSASSMSLSSTSSQGSAKAMTTMSLANGRSSSCEVGIASSHQRADGQQKRAQSFTRRNNSMTRLQAQVVRRSMRKHAEQAEKGPIRPTMTKGGVSPSSSGASDSAFSSPALSSAGEGSTPLHSPPYDDVLPNRPLHAFVRRTAQNSTTTATTTTSLPGSSLSLSSSGSRQSSLTSSKSSLMSRGSSVNSLSVIDESTPTPMQLATARHLSTSDFAAQSVYCDASSPSPSSLLVRTPSGQSTAHSTLTNSSGSTLRSNAMSNGGPKVTTNRPTPKPRVKRNEERRENHDEEEIIMM</sequence>
<dbReference type="Pfam" id="PF00397">
    <property type="entry name" value="WW"/>
    <property type="match status" value="1"/>
</dbReference>
<evidence type="ECO:0000256" key="2">
    <source>
        <dbReference type="ARBA" id="ARBA00004496"/>
    </source>
</evidence>
<evidence type="ECO:0000256" key="6">
    <source>
        <dbReference type="ARBA" id="ARBA00022737"/>
    </source>
</evidence>
<dbReference type="GO" id="GO:0005737">
    <property type="term" value="C:cytoplasm"/>
    <property type="evidence" value="ECO:0007669"/>
    <property type="project" value="UniProtKB-SubCell"/>
</dbReference>
<dbReference type="GO" id="GO:0006355">
    <property type="term" value="P:regulation of DNA-templated transcription"/>
    <property type="evidence" value="ECO:0007669"/>
    <property type="project" value="TreeGrafter"/>
</dbReference>
<feature type="compositionally biased region" description="Polar residues" evidence="9">
    <location>
        <begin position="572"/>
        <end position="618"/>
    </location>
</feature>
<name>A0A6F9DY30_9ASCI</name>
<feature type="domain" description="WW" evidence="10">
    <location>
        <begin position="55"/>
        <end position="88"/>
    </location>
</feature>
<dbReference type="GO" id="GO:0060090">
    <property type="term" value="F:molecular adaptor activity"/>
    <property type="evidence" value="ECO:0007669"/>
    <property type="project" value="TreeGrafter"/>
</dbReference>